<reference evidence="2" key="1">
    <citation type="submission" date="2016-11" db="EMBL/GenBank/DDBJ databases">
        <authorList>
            <person name="Varghese N."/>
            <person name="Submissions S."/>
        </authorList>
    </citation>
    <scope>NUCLEOTIDE SEQUENCE [LARGE SCALE GENOMIC DNA]</scope>
    <source>
        <strain evidence="2">DX253</strain>
    </source>
</reference>
<protein>
    <submittedName>
        <fullName evidence="1">Uncharacterized protein</fullName>
    </submittedName>
</protein>
<gene>
    <name evidence="1" type="ORF">SAMN05444342_4229</name>
</gene>
<proteinExistence type="predicted"/>
<dbReference type="Proteomes" id="UP000184203">
    <property type="component" value="Unassembled WGS sequence"/>
</dbReference>
<name>A0A1M7BZT1_HALPU</name>
<dbReference type="OrthoDB" id="387618at2157"/>
<dbReference type="EMBL" id="FRAN01000009">
    <property type="protein sequence ID" value="SHL60481.1"/>
    <property type="molecule type" value="Genomic_DNA"/>
</dbReference>
<accession>A0A1M7BZT1</accession>
<sequence>MHVGRSSDRPPTENTLEVNVTHELLQDIRKVFKYAVAVNPTRGEEKDFGYDISIDWNWLKIFALQFKAFRTKGSIRLNGSNTKENYYKYELDKEQHSQLKYYFPHSRMAFYTLPVFPTRNDLKPPLLSSKLIYHIYSRGKLERRELPRVFFIDVHDIPAGATKISVSTDIDDLRRAVCYCKDREHHAIDHRAVFSWGKVWEGIRSCRMGVKLREDGDPTEDLHNIVSSWDQPIEDQKSADKLQKTVQISLGAKDLPEDACAWASNRE</sequence>
<evidence type="ECO:0000313" key="1">
    <source>
        <dbReference type="EMBL" id="SHL60481.1"/>
    </source>
</evidence>
<dbReference type="AlphaFoldDB" id="A0A1M7BZT1"/>
<organism evidence="1 2">
    <name type="scientific">Haladaptatus paucihalophilus DX253</name>
    <dbReference type="NCBI Taxonomy" id="797209"/>
    <lineage>
        <taxon>Archaea</taxon>
        <taxon>Methanobacteriati</taxon>
        <taxon>Methanobacteriota</taxon>
        <taxon>Stenosarchaea group</taxon>
        <taxon>Halobacteria</taxon>
        <taxon>Halobacteriales</taxon>
        <taxon>Haladaptataceae</taxon>
        <taxon>Haladaptatus</taxon>
    </lineage>
</organism>
<keyword evidence="2" id="KW-1185">Reference proteome</keyword>
<dbReference type="RefSeq" id="WP_139025498.1">
    <property type="nucleotide sequence ID" value="NZ_AEMG01000008.1"/>
</dbReference>
<evidence type="ECO:0000313" key="2">
    <source>
        <dbReference type="Proteomes" id="UP000184203"/>
    </source>
</evidence>